<evidence type="ECO:0000313" key="3">
    <source>
        <dbReference type="Proteomes" id="UP000533641"/>
    </source>
</evidence>
<dbReference type="AlphaFoldDB" id="A0A7W6RW16"/>
<sequence>MREAVEQSRRQGVSTTAGILLCAGWIPHFRVFVWGYLGLTSGVELSAT</sequence>
<proteinExistence type="predicted"/>
<keyword evidence="1" id="KW-0812">Transmembrane</keyword>
<reference evidence="2 3" key="1">
    <citation type="submission" date="2020-08" db="EMBL/GenBank/DDBJ databases">
        <title>Genomic Encyclopedia of Type Strains, Phase IV (KMG-V): Genome sequencing to study the core and pangenomes of soil and plant-associated prokaryotes.</title>
        <authorList>
            <person name="Whitman W."/>
        </authorList>
    </citation>
    <scope>NUCLEOTIDE SEQUENCE [LARGE SCALE GENOMIC DNA]</scope>
    <source>
        <strain evidence="2 3">SEMIA 402</strain>
    </source>
</reference>
<evidence type="ECO:0000256" key="1">
    <source>
        <dbReference type="SAM" id="Phobius"/>
    </source>
</evidence>
<keyword evidence="1" id="KW-1133">Transmembrane helix</keyword>
<protein>
    <submittedName>
        <fullName evidence="2">Uncharacterized protein</fullName>
    </submittedName>
</protein>
<organism evidence="2 3">
    <name type="scientific">Rhizobium mongolense</name>
    <dbReference type="NCBI Taxonomy" id="57676"/>
    <lineage>
        <taxon>Bacteria</taxon>
        <taxon>Pseudomonadati</taxon>
        <taxon>Pseudomonadota</taxon>
        <taxon>Alphaproteobacteria</taxon>
        <taxon>Hyphomicrobiales</taxon>
        <taxon>Rhizobiaceae</taxon>
        <taxon>Rhizobium/Agrobacterium group</taxon>
        <taxon>Rhizobium</taxon>
    </lineage>
</organism>
<accession>A0A7W6RW16</accession>
<evidence type="ECO:0000313" key="2">
    <source>
        <dbReference type="EMBL" id="MBB4279672.1"/>
    </source>
</evidence>
<comment type="caution">
    <text evidence="2">The sequence shown here is derived from an EMBL/GenBank/DDBJ whole genome shotgun (WGS) entry which is preliminary data.</text>
</comment>
<feature type="transmembrane region" description="Helical" evidence="1">
    <location>
        <begin position="12"/>
        <end position="37"/>
    </location>
</feature>
<gene>
    <name evidence="2" type="ORF">GGE12_007497</name>
</gene>
<keyword evidence="1" id="KW-0472">Membrane</keyword>
<dbReference type="EMBL" id="JACIGM010000040">
    <property type="protein sequence ID" value="MBB4279672.1"/>
    <property type="molecule type" value="Genomic_DNA"/>
</dbReference>
<dbReference type="Proteomes" id="UP000533641">
    <property type="component" value="Unassembled WGS sequence"/>
</dbReference>
<name>A0A7W6RW16_9HYPH</name>